<proteinExistence type="predicted"/>
<dbReference type="Gene3D" id="2.30.130.30">
    <property type="entry name" value="Hypothetical protein"/>
    <property type="match status" value="1"/>
</dbReference>
<evidence type="ECO:0000313" key="3">
    <source>
        <dbReference type="Proteomes" id="UP000030300"/>
    </source>
</evidence>
<name>A0A0C5WXL1_NOCSI</name>
<protein>
    <recommendedName>
        <fullName evidence="1">DUF3850 domain-containing protein</fullName>
    </recommendedName>
</protein>
<dbReference type="STRING" id="2045.KR76_01785"/>
<dbReference type="KEGG" id="psim:KR76_01785"/>
<reference evidence="2 3" key="1">
    <citation type="journal article" date="2015" name="Genome Announc.">
        <title>Complete Genome Sequence of Steroid-Transforming Nocardioides simplex VKM Ac-2033D.</title>
        <authorList>
            <person name="Shtratnikova V.Y."/>
            <person name="Schelkunov M.I."/>
            <person name="Pekov Y.A."/>
            <person name="Fokina V.V."/>
            <person name="Logacheva M.D."/>
            <person name="Sokolov S.L."/>
            <person name="Bragin E.Y."/>
            <person name="Ashapkin V.V."/>
            <person name="Donova M.V."/>
        </authorList>
    </citation>
    <scope>NUCLEOTIDE SEQUENCE [LARGE SCALE GENOMIC DNA]</scope>
    <source>
        <strain evidence="2 3">VKM Ac-2033D</strain>
    </source>
</reference>
<dbReference type="AlphaFoldDB" id="A0A0C5WXL1"/>
<dbReference type="HOGENOM" id="CLU_2001484_0_0_11"/>
<dbReference type="InterPro" id="IPR015947">
    <property type="entry name" value="PUA-like_sf"/>
</dbReference>
<sequence>MVKHELKTWPAMFEAVWRGDKTFEVRLDDRGYQRGDHVVLREWDRNLLCDCASGDHAADCPKYSGRRIEARVGHVLASTAPRGNQRGFNGNGYVVFSLCEPTKFDGRRSAATAAAAAQVAGAPR</sequence>
<dbReference type="InterPro" id="IPR039440">
    <property type="entry name" value="DUF3850"/>
</dbReference>
<keyword evidence="3" id="KW-1185">Reference proteome</keyword>
<dbReference type="RefSeq" id="WP_052138128.1">
    <property type="nucleotide sequence ID" value="NZ_BJMC01000025.1"/>
</dbReference>
<dbReference type="EMBL" id="CP009896">
    <property type="protein sequence ID" value="AJR18028.1"/>
    <property type="molecule type" value="Genomic_DNA"/>
</dbReference>
<evidence type="ECO:0000259" key="1">
    <source>
        <dbReference type="Pfam" id="PF12961"/>
    </source>
</evidence>
<accession>A0A0C5WXL1</accession>
<dbReference type="Pfam" id="PF12961">
    <property type="entry name" value="DUF3850"/>
    <property type="match status" value="1"/>
</dbReference>
<organism evidence="2 3">
    <name type="scientific">Nocardioides simplex</name>
    <name type="common">Arthrobacter simplex</name>
    <dbReference type="NCBI Taxonomy" id="2045"/>
    <lineage>
        <taxon>Bacteria</taxon>
        <taxon>Bacillati</taxon>
        <taxon>Actinomycetota</taxon>
        <taxon>Actinomycetes</taxon>
        <taxon>Propionibacteriales</taxon>
        <taxon>Nocardioidaceae</taxon>
        <taxon>Pimelobacter</taxon>
    </lineage>
</organism>
<dbReference type="SUPFAM" id="SSF88697">
    <property type="entry name" value="PUA domain-like"/>
    <property type="match status" value="1"/>
</dbReference>
<gene>
    <name evidence="2" type="ORF">KR76_01785</name>
</gene>
<dbReference type="OrthoDB" id="1700487at2"/>
<dbReference type="Proteomes" id="UP000030300">
    <property type="component" value="Chromosome"/>
</dbReference>
<evidence type="ECO:0000313" key="2">
    <source>
        <dbReference type="EMBL" id="AJR18028.1"/>
    </source>
</evidence>
<feature type="domain" description="DUF3850" evidence="1">
    <location>
        <begin position="4"/>
        <end position="81"/>
    </location>
</feature>
<dbReference type="GeneID" id="96612513"/>